<keyword evidence="2" id="KW-1185">Reference proteome</keyword>
<protein>
    <submittedName>
        <fullName evidence="1">Uncharacterized protein</fullName>
    </submittedName>
</protein>
<comment type="caution">
    <text evidence="1">The sequence shown here is derived from an EMBL/GenBank/DDBJ whole genome shotgun (WGS) entry which is preliminary data.</text>
</comment>
<name>A0A9R1USZ9_LACSA</name>
<sequence length="82" mass="9301">MSDKVTVALISNHNWISSQCDLIIKEILCTKFHLKDLRRLNHFLELETNYDCGEILLHQLKYKTNSSSSSLSSSPFDLASSA</sequence>
<dbReference type="AlphaFoldDB" id="A0A9R1USZ9"/>
<evidence type="ECO:0000313" key="2">
    <source>
        <dbReference type="Proteomes" id="UP000235145"/>
    </source>
</evidence>
<dbReference type="EMBL" id="NBSK02000008">
    <property type="protein sequence ID" value="KAJ0192749.1"/>
    <property type="molecule type" value="Genomic_DNA"/>
</dbReference>
<proteinExistence type="predicted"/>
<gene>
    <name evidence="1" type="ORF">LSAT_V11C800439070</name>
</gene>
<organism evidence="1 2">
    <name type="scientific">Lactuca sativa</name>
    <name type="common">Garden lettuce</name>
    <dbReference type="NCBI Taxonomy" id="4236"/>
    <lineage>
        <taxon>Eukaryota</taxon>
        <taxon>Viridiplantae</taxon>
        <taxon>Streptophyta</taxon>
        <taxon>Embryophyta</taxon>
        <taxon>Tracheophyta</taxon>
        <taxon>Spermatophyta</taxon>
        <taxon>Magnoliopsida</taxon>
        <taxon>eudicotyledons</taxon>
        <taxon>Gunneridae</taxon>
        <taxon>Pentapetalae</taxon>
        <taxon>asterids</taxon>
        <taxon>campanulids</taxon>
        <taxon>Asterales</taxon>
        <taxon>Asteraceae</taxon>
        <taxon>Cichorioideae</taxon>
        <taxon>Cichorieae</taxon>
        <taxon>Lactucinae</taxon>
        <taxon>Lactuca</taxon>
    </lineage>
</organism>
<reference evidence="1 2" key="1">
    <citation type="journal article" date="2017" name="Nat. Commun.">
        <title>Genome assembly with in vitro proximity ligation data and whole-genome triplication in lettuce.</title>
        <authorList>
            <person name="Reyes-Chin-Wo S."/>
            <person name="Wang Z."/>
            <person name="Yang X."/>
            <person name="Kozik A."/>
            <person name="Arikit S."/>
            <person name="Song C."/>
            <person name="Xia L."/>
            <person name="Froenicke L."/>
            <person name="Lavelle D.O."/>
            <person name="Truco M.J."/>
            <person name="Xia R."/>
            <person name="Zhu S."/>
            <person name="Xu C."/>
            <person name="Xu H."/>
            <person name="Xu X."/>
            <person name="Cox K."/>
            <person name="Korf I."/>
            <person name="Meyers B.C."/>
            <person name="Michelmore R.W."/>
        </authorList>
    </citation>
    <scope>NUCLEOTIDE SEQUENCE [LARGE SCALE GENOMIC DNA]</scope>
    <source>
        <strain evidence="2">cv. Salinas</strain>
        <tissue evidence="1">Seedlings</tissue>
    </source>
</reference>
<dbReference type="Proteomes" id="UP000235145">
    <property type="component" value="Unassembled WGS sequence"/>
</dbReference>
<accession>A0A9R1USZ9</accession>
<evidence type="ECO:0000313" key="1">
    <source>
        <dbReference type="EMBL" id="KAJ0192749.1"/>
    </source>
</evidence>